<gene>
    <name evidence="10" type="primary">Avt2_0</name>
    <name evidence="10" type="ORF">BUCCAP_R04308</name>
</gene>
<feature type="non-terminal residue" evidence="10">
    <location>
        <position position="1"/>
    </location>
</feature>
<comment type="caution">
    <text evidence="10">The sequence shown here is derived from an EMBL/GenBank/DDBJ whole genome shotgun (WGS) entry which is preliminary data.</text>
</comment>
<dbReference type="InterPro" id="IPR013057">
    <property type="entry name" value="AA_transpt_TM"/>
</dbReference>
<evidence type="ECO:0000313" key="11">
    <source>
        <dbReference type="Proteomes" id="UP000534107"/>
    </source>
</evidence>
<evidence type="ECO:0000259" key="9">
    <source>
        <dbReference type="Pfam" id="PF01490"/>
    </source>
</evidence>
<feature type="domain" description="Amino acid transporter transmembrane" evidence="9">
    <location>
        <begin position="24"/>
        <end position="389"/>
    </location>
</feature>
<feature type="transmembrane region" description="Helical" evidence="8">
    <location>
        <begin position="25"/>
        <end position="45"/>
    </location>
</feature>
<feature type="transmembrane region" description="Helical" evidence="8">
    <location>
        <begin position="174"/>
        <end position="193"/>
    </location>
</feature>
<dbReference type="Pfam" id="PF01490">
    <property type="entry name" value="Aa_trans"/>
    <property type="match status" value="1"/>
</dbReference>
<name>A0A7K9HB45_9PICI</name>
<feature type="transmembrane region" description="Helical" evidence="8">
    <location>
        <begin position="401"/>
        <end position="427"/>
    </location>
</feature>
<protein>
    <submittedName>
        <fullName evidence="10">AVT2 protein</fullName>
    </submittedName>
</protein>
<evidence type="ECO:0000256" key="4">
    <source>
        <dbReference type="ARBA" id="ARBA00022692"/>
    </source>
</evidence>
<evidence type="ECO:0000256" key="6">
    <source>
        <dbReference type="ARBA" id="ARBA00022989"/>
    </source>
</evidence>
<keyword evidence="4 8" id="KW-0812">Transmembrane</keyword>
<feature type="transmembrane region" description="Helical" evidence="8">
    <location>
        <begin position="365"/>
        <end position="389"/>
    </location>
</feature>
<feature type="transmembrane region" description="Helical" evidence="8">
    <location>
        <begin position="291"/>
        <end position="313"/>
    </location>
</feature>
<feature type="non-terminal residue" evidence="10">
    <location>
        <position position="430"/>
    </location>
</feature>
<feature type="transmembrane region" description="Helical" evidence="8">
    <location>
        <begin position="248"/>
        <end position="271"/>
    </location>
</feature>
<evidence type="ECO:0000313" key="10">
    <source>
        <dbReference type="EMBL" id="NXH10898.1"/>
    </source>
</evidence>
<feature type="transmembrane region" description="Helical" evidence="8">
    <location>
        <begin position="213"/>
        <end position="236"/>
    </location>
</feature>
<dbReference type="PANTHER" id="PTHR22950">
    <property type="entry name" value="AMINO ACID TRANSPORTER"/>
    <property type="match status" value="1"/>
</dbReference>
<dbReference type="EMBL" id="VWZO01002817">
    <property type="protein sequence ID" value="NXH10898.1"/>
    <property type="molecule type" value="Genomic_DNA"/>
</dbReference>
<dbReference type="OrthoDB" id="438545at2759"/>
<keyword evidence="11" id="KW-1185">Reference proteome</keyword>
<keyword evidence="5" id="KW-0029">Amino-acid transport</keyword>
<sequence>ERAEGEGQPLLPAAGGSAGLSSAGAVFIMLKSALGAGLLSFPWAFGRAGGALPALLVELGSLVFLVSGLAVLGYAAALSAQPTYQGVVRAVCGAAVGKLCEVCFLLNLFMISVALLRVVGDQLEKLCDSLYPSGTSLPPPWYVDQRFTLSALCILVIFPLSVPREIGFQKYSSILGTLAACYLTLVIVLKYHLQAERLSLPEPPQPSRASSLASVFSVIPTICFGFQCHEACVAIYSSMRNQSFSHWLMVSVLSMLICLLIYSLTGLYGYLTFGEAVASDVLMSYPGNDPVVIVARLLFGVSIITIYPIVVLLGRSVVWDVLVTPKRGAVEVPEVQEQRSRVALTVTWMATTLAIALFVPDIGKVIELIGGISAFFIFIFPGRLCLVCLTGTCTLGPRKRAALLCWGVLSVLAGAFVCGQSAALAVLGLL</sequence>
<dbReference type="FunFam" id="1.20.1740.10:FF:000038">
    <property type="entry name" value="Putative sodium-coupled neutral amino acid transporter 7"/>
    <property type="match status" value="1"/>
</dbReference>
<keyword evidence="6 8" id="KW-1133">Transmembrane helix</keyword>
<dbReference type="AlphaFoldDB" id="A0A7K9HB45"/>
<feature type="transmembrane region" description="Helical" evidence="8">
    <location>
        <begin position="51"/>
        <end position="78"/>
    </location>
</feature>
<dbReference type="Proteomes" id="UP000534107">
    <property type="component" value="Unassembled WGS sequence"/>
</dbReference>
<evidence type="ECO:0000256" key="1">
    <source>
        <dbReference type="ARBA" id="ARBA00004141"/>
    </source>
</evidence>
<keyword evidence="3" id="KW-0813">Transport</keyword>
<evidence type="ECO:0000256" key="8">
    <source>
        <dbReference type="SAM" id="Phobius"/>
    </source>
</evidence>
<dbReference type="GO" id="GO:0015179">
    <property type="term" value="F:L-amino acid transmembrane transporter activity"/>
    <property type="evidence" value="ECO:0007669"/>
    <property type="project" value="TreeGrafter"/>
</dbReference>
<dbReference type="PANTHER" id="PTHR22950:SF226">
    <property type="entry name" value="SODIUM-COUPLED NEUTRAL AMINO ACID TRANSPORTER 8-RELATED"/>
    <property type="match status" value="1"/>
</dbReference>
<evidence type="ECO:0000256" key="5">
    <source>
        <dbReference type="ARBA" id="ARBA00022970"/>
    </source>
</evidence>
<accession>A0A7K9HB45</accession>
<feature type="transmembrane region" description="Helical" evidence="8">
    <location>
        <begin position="342"/>
        <end position="359"/>
    </location>
</feature>
<comment type="similarity">
    <text evidence="2">Belongs to the amino acid/polyamine transporter 2 family.</text>
</comment>
<organism evidence="10 11">
    <name type="scientific">Bucco capensis</name>
    <name type="common">collared puffbird</name>
    <dbReference type="NCBI Taxonomy" id="135168"/>
    <lineage>
        <taxon>Eukaryota</taxon>
        <taxon>Metazoa</taxon>
        <taxon>Chordata</taxon>
        <taxon>Craniata</taxon>
        <taxon>Vertebrata</taxon>
        <taxon>Euteleostomi</taxon>
        <taxon>Archelosauria</taxon>
        <taxon>Archosauria</taxon>
        <taxon>Dinosauria</taxon>
        <taxon>Saurischia</taxon>
        <taxon>Theropoda</taxon>
        <taxon>Coelurosauria</taxon>
        <taxon>Aves</taxon>
        <taxon>Neognathae</taxon>
        <taxon>Neoaves</taxon>
        <taxon>Telluraves</taxon>
        <taxon>Coraciimorphae</taxon>
        <taxon>Piciformes</taxon>
        <taxon>Bucconidae</taxon>
        <taxon>Bucco</taxon>
    </lineage>
</organism>
<evidence type="ECO:0000256" key="2">
    <source>
        <dbReference type="ARBA" id="ARBA00008066"/>
    </source>
</evidence>
<comment type="subcellular location">
    <subcellularLocation>
        <location evidence="1">Membrane</location>
        <topology evidence="1">Multi-pass membrane protein</topology>
    </subcellularLocation>
</comment>
<evidence type="ECO:0000256" key="7">
    <source>
        <dbReference type="ARBA" id="ARBA00023136"/>
    </source>
</evidence>
<dbReference type="GO" id="GO:0016020">
    <property type="term" value="C:membrane"/>
    <property type="evidence" value="ECO:0007669"/>
    <property type="project" value="UniProtKB-SubCell"/>
</dbReference>
<reference evidence="10 11" key="1">
    <citation type="submission" date="2019-09" db="EMBL/GenBank/DDBJ databases">
        <title>Bird 10,000 Genomes (B10K) Project - Family phase.</title>
        <authorList>
            <person name="Zhang G."/>
        </authorList>
    </citation>
    <scope>NUCLEOTIDE SEQUENCE [LARGE SCALE GENOMIC DNA]</scope>
    <source>
        <strain evidence="10">B10K-DU-001-16</strain>
        <tissue evidence="10">Muscle</tissue>
    </source>
</reference>
<proteinExistence type="inferred from homology"/>
<keyword evidence="7 8" id="KW-0472">Membrane</keyword>
<evidence type="ECO:0000256" key="3">
    <source>
        <dbReference type="ARBA" id="ARBA00022448"/>
    </source>
</evidence>